<organism evidence="7 8">
    <name type="scientific">Pyricularia grisea</name>
    <name type="common">Crabgrass-specific blast fungus</name>
    <name type="synonym">Magnaporthe grisea</name>
    <dbReference type="NCBI Taxonomy" id="148305"/>
    <lineage>
        <taxon>Eukaryota</taxon>
        <taxon>Fungi</taxon>
        <taxon>Dikarya</taxon>
        <taxon>Ascomycota</taxon>
        <taxon>Pezizomycotina</taxon>
        <taxon>Sordariomycetes</taxon>
        <taxon>Sordariomycetidae</taxon>
        <taxon>Magnaporthales</taxon>
        <taxon>Pyriculariaceae</taxon>
        <taxon>Pyricularia</taxon>
    </lineage>
</organism>
<dbReference type="GO" id="GO:0005737">
    <property type="term" value="C:cytoplasm"/>
    <property type="evidence" value="ECO:0007669"/>
    <property type="project" value="TreeGrafter"/>
</dbReference>
<feature type="region of interest" description="Disordered" evidence="6">
    <location>
        <begin position="54"/>
        <end position="124"/>
    </location>
</feature>
<dbReference type="GO" id="GO:0045732">
    <property type="term" value="P:positive regulation of protein catabolic process"/>
    <property type="evidence" value="ECO:0007669"/>
    <property type="project" value="TreeGrafter"/>
</dbReference>
<name>A0A6P8ANS7_PYRGI</name>
<evidence type="ECO:0000256" key="1">
    <source>
        <dbReference type="ARBA" id="ARBA00002307"/>
    </source>
</evidence>
<protein>
    <recommendedName>
        <fullName evidence="4">Ornithine decarboxylase antizyme</fullName>
    </recommendedName>
</protein>
<dbReference type="PANTHER" id="PTHR10279">
    <property type="entry name" value="ORNITHINE DECARBOXYLASE ANTIZYME"/>
    <property type="match status" value="1"/>
</dbReference>
<dbReference type="Proteomes" id="UP000515153">
    <property type="component" value="Chromosome V"/>
</dbReference>
<comment type="subunit">
    <text evidence="3">Interacts with ODC and thereby sterically blocks ODC homodimerization.</text>
</comment>
<evidence type="ECO:0000256" key="4">
    <source>
        <dbReference type="ARBA" id="ARBA00017712"/>
    </source>
</evidence>
<evidence type="ECO:0000313" key="8">
    <source>
        <dbReference type="RefSeq" id="XP_030976550.1"/>
    </source>
</evidence>
<evidence type="ECO:0000256" key="5">
    <source>
        <dbReference type="ARBA" id="ARBA00022758"/>
    </source>
</evidence>
<dbReference type="PANTHER" id="PTHR10279:SF10">
    <property type="entry name" value="ORNITHINE DECARBOXYLASE ANTIZYME"/>
    <property type="match status" value="1"/>
</dbReference>
<proteinExistence type="inferred from homology"/>
<dbReference type="Pfam" id="PF02100">
    <property type="entry name" value="ODC_AZ"/>
    <property type="match status" value="1"/>
</dbReference>
<dbReference type="RefSeq" id="XP_030976550.1">
    <property type="nucleotide sequence ID" value="XM_031131798.1"/>
</dbReference>
<reference evidence="8" key="3">
    <citation type="submission" date="2025-08" db="UniProtKB">
        <authorList>
            <consortium name="RefSeq"/>
        </authorList>
    </citation>
    <scope>IDENTIFICATION</scope>
    <source>
        <strain evidence="8">NI907</strain>
    </source>
</reference>
<evidence type="ECO:0000256" key="2">
    <source>
        <dbReference type="ARBA" id="ARBA00008796"/>
    </source>
</evidence>
<comment type="similarity">
    <text evidence="2">Belongs to the ODC antizyme family.</text>
</comment>
<dbReference type="InterPro" id="IPR002993">
    <property type="entry name" value="ODC_AZ"/>
</dbReference>
<dbReference type="Gene3D" id="3.40.630.60">
    <property type="match status" value="1"/>
</dbReference>
<comment type="function">
    <text evidence="1">Ornithine decarboxylase (ODC) antizyme protein that negatively regulates ODC activity and intracellular polyamine biosynthesis in response to increased intracellular polyamine levels. Binds to ODC monomers, inhibiting the assembly of the functional ODC homodimer, and targets the monomers for ubiquitin-independent proteolytic destruction by the 26S proteasome.</text>
</comment>
<keyword evidence="5" id="KW-0688">Ribosomal frameshifting</keyword>
<gene>
    <name evidence="8" type="ORF">PgNI_11836</name>
</gene>
<dbReference type="AlphaFoldDB" id="A0A6P8ANS7"/>
<dbReference type="KEGG" id="pgri:PgNI_11836"/>
<evidence type="ECO:0000256" key="3">
    <source>
        <dbReference type="ARBA" id="ARBA00011486"/>
    </source>
</evidence>
<dbReference type="SUPFAM" id="SSF55729">
    <property type="entry name" value="Acyl-CoA N-acyltransferases (Nat)"/>
    <property type="match status" value="1"/>
</dbReference>
<dbReference type="GO" id="GO:0075523">
    <property type="term" value="P:viral translational frameshifting"/>
    <property type="evidence" value="ECO:0007669"/>
    <property type="project" value="UniProtKB-KW"/>
</dbReference>
<reference evidence="8" key="2">
    <citation type="submission" date="2019-10" db="EMBL/GenBank/DDBJ databases">
        <authorList>
            <consortium name="NCBI Genome Project"/>
        </authorList>
    </citation>
    <scope>NUCLEOTIDE SEQUENCE</scope>
    <source>
        <strain evidence="8">NI907</strain>
    </source>
</reference>
<reference evidence="7 8" key="1">
    <citation type="journal article" date="2019" name="Mol. Biol. Evol.">
        <title>Blast fungal genomes show frequent chromosomal changes, gene gains and losses, and effector gene turnover.</title>
        <authorList>
            <person name="Gomez Luciano L.B."/>
            <person name="Jason Tsai I."/>
            <person name="Chuma I."/>
            <person name="Tosa Y."/>
            <person name="Chen Y.H."/>
            <person name="Li J.Y."/>
            <person name="Li M.Y."/>
            <person name="Jade Lu M.Y."/>
            <person name="Nakayashiki H."/>
            <person name="Li W.H."/>
        </authorList>
    </citation>
    <scope>NUCLEOTIDE SEQUENCE [LARGE SCALE GENOMIC DNA]</scope>
    <source>
        <strain evidence="7 8">NI907</strain>
    </source>
</reference>
<keyword evidence="7" id="KW-1185">Reference proteome</keyword>
<dbReference type="GO" id="GO:0008073">
    <property type="term" value="F:ornithine decarboxylase inhibitor activity"/>
    <property type="evidence" value="ECO:0007669"/>
    <property type="project" value="InterPro"/>
</dbReference>
<dbReference type="GO" id="GO:0005634">
    <property type="term" value="C:nucleus"/>
    <property type="evidence" value="ECO:0007669"/>
    <property type="project" value="TreeGrafter"/>
</dbReference>
<dbReference type="GeneID" id="41966703"/>
<evidence type="ECO:0000256" key="6">
    <source>
        <dbReference type="SAM" id="MobiDB-lite"/>
    </source>
</evidence>
<dbReference type="InterPro" id="IPR038581">
    <property type="entry name" value="ODC_AZ_sf"/>
</dbReference>
<sequence length="327" mass="35322">MATMKQETNYCNSSYGEVAAARQANVLASCYLVDNATASLKGLHYCTTSVTGTQSKLPGQSGIPEVPSSGLPSPPTSPPLAAITSDNKLAVTPKSKQRRAQSTSTNNAGPGGLGSPHLRRGGATSRIREECERFFCETMWSLFRDERNSAPRGSGLTGVHQQQERQVQLEQQCYQLGGGGRESNGQLCTPPDEYPFPDRFVTASGGRNPPGRVTAWLELWDYVGGAGFRGFLAEDDEGEKSAFIFFDPGVMGRDLKSALVAAIELADGPLECSHLVVAIDRSIPERDTRSLMKGLQWAGFSLASLDRWAGGSLDVTSSRWLFMDYEV</sequence>
<dbReference type="InterPro" id="IPR016181">
    <property type="entry name" value="Acyl_CoA_acyltransferase"/>
</dbReference>
<evidence type="ECO:0000313" key="7">
    <source>
        <dbReference type="Proteomes" id="UP000515153"/>
    </source>
</evidence>
<accession>A0A6P8ANS7</accession>